<dbReference type="PROSITE" id="PS51343">
    <property type="entry name" value="PII_GLNB_DOM"/>
    <property type="match status" value="1"/>
</dbReference>
<reference evidence="4 5" key="1">
    <citation type="submission" date="2018-03" db="EMBL/GenBank/DDBJ databases">
        <title>Genomic Encyclopedia of Archaeal and Bacterial Type Strains, Phase II (KMG-II): from individual species to whole genera.</title>
        <authorList>
            <person name="Goeker M."/>
        </authorList>
    </citation>
    <scope>NUCLEOTIDE SEQUENCE [LARGE SCALE GENOMIC DNA]</scope>
    <source>
        <strain evidence="4 5">DSM 27267</strain>
    </source>
</reference>
<dbReference type="Proteomes" id="UP000240621">
    <property type="component" value="Unassembled WGS sequence"/>
</dbReference>
<accession>A0A2P8CJV7</accession>
<dbReference type="GO" id="GO:0006808">
    <property type="term" value="P:regulation of nitrogen utilization"/>
    <property type="evidence" value="ECO:0007669"/>
    <property type="project" value="InterPro"/>
</dbReference>
<dbReference type="RefSeq" id="WP_106540292.1">
    <property type="nucleotide sequence ID" value="NZ_BLAU01000001.1"/>
</dbReference>
<dbReference type="EMBL" id="PYGC01000001">
    <property type="protein sequence ID" value="PSK85233.1"/>
    <property type="molecule type" value="Genomic_DNA"/>
</dbReference>
<organism evidence="4 5">
    <name type="scientific">Prolixibacter denitrificans</name>
    <dbReference type="NCBI Taxonomy" id="1541063"/>
    <lineage>
        <taxon>Bacteria</taxon>
        <taxon>Pseudomonadati</taxon>
        <taxon>Bacteroidota</taxon>
        <taxon>Bacteroidia</taxon>
        <taxon>Marinilabiliales</taxon>
        <taxon>Prolixibacteraceae</taxon>
        <taxon>Prolixibacter</taxon>
    </lineage>
</organism>
<keyword evidence="6" id="KW-1185">Reference proteome</keyword>
<evidence type="ECO:0000256" key="1">
    <source>
        <dbReference type="PIRSR" id="PIRSR602187-50"/>
    </source>
</evidence>
<proteinExistence type="inferred from homology"/>
<dbReference type="SUPFAM" id="SSF54913">
    <property type="entry name" value="GlnB-like"/>
    <property type="match status" value="1"/>
</dbReference>
<dbReference type="Gene3D" id="3.30.70.120">
    <property type="match status" value="1"/>
</dbReference>
<evidence type="ECO:0000256" key="2">
    <source>
        <dbReference type="RuleBase" id="RU003936"/>
    </source>
</evidence>
<protein>
    <submittedName>
        <fullName evidence="3 4">Nitrogen regulatory protein P-II</fullName>
    </submittedName>
</protein>
<keyword evidence="1" id="KW-0597">Phosphoprotein</keyword>
<dbReference type="GO" id="GO:0005524">
    <property type="term" value="F:ATP binding"/>
    <property type="evidence" value="ECO:0007669"/>
    <property type="project" value="TreeGrafter"/>
</dbReference>
<dbReference type="GO" id="GO:0005829">
    <property type="term" value="C:cytosol"/>
    <property type="evidence" value="ECO:0007669"/>
    <property type="project" value="TreeGrafter"/>
</dbReference>
<dbReference type="PANTHER" id="PTHR30115:SF11">
    <property type="entry name" value="NITROGEN REGULATORY PROTEIN P-II HOMOLOG"/>
    <property type="match status" value="1"/>
</dbReference>
<dbReference type="OrthoDB" id="9802729at2"/>
<dbReference type="PANTHER" id="PTHR30115">
    <property type="entry name" value="NITROGEN REGULATORY PROTEIN P-II"/>
    <property type="match status" value="1"/>
</dbReference>
<name>A0A2P8CJV7_9BACT</name>
<comment type="caution">
    <text evidence="4">The sequence shown here is derived from an EMBL/GenBank/DDBJ whole genome shotgun (WGS) entry which is preliminary data.</text>
</comment>
<dbReference type="SMART" id="SM00938">
    <property type="entry name" value="P-II"/>
    <property type="match status" value="1"/>
</dbReference>
<dbReference type="Pfam" id="PF00543">
    <property type="entry name" value="P-II"/>
    <property type="match status" value="1"/>
</dbReference>
<dbReference type="InterPro" id="IPR011322">
    <property type="entry name" value="N-reg_PII-like_a/b"/>
</dbReference>
<dbReference type="InterPro" id="IPR015867">
    <property type="entry name" value="N-reg_PII/ATP_PRibTrfase_C"/>
</dbReference>
<dbReference type="PROSITE" id="PS00638">
    <property type="entry name" value="PII_GLNB_CTER"/>
    <property type="match status" value="1"/>
</dbReference>
<dbReference type="EMBL" id="BLAU01000001">
    <property type="protein sequence ID" value="GET19855.1"/>
    <property type="molecule type" value="Genomic_DNA"/>
</dbReference>
<dbReference type="GO" id="GO:0030234">
    <property type="term" value="F:enzyme regulator activity"/>
    <property type="evidence" value="ECO:0007669"/>
    <property type="project" value="InterPro"/>
</dbReference>
<evidence type="ECO:0000313" key="3">
    <source>
        <dbReference type="EMBL" id="GET19855.1"/>
    </source>
</evidence>
<evidence type="ECO:0000313" key="5">
    <source>
        <dbReference type="Proteomes" id="UP000240621"/>
    </source>
</evidence>
<dbReference type="InterPro" id="IPR002187">
    <property type="entry name" value="N-reg_PII"/>
</dbReference>
<evidence type="ECO:0000313" key="4">
    <source>
        <dbReference type="EMBL" id="PSK85233.1"/>
    </source>
</evidence>
<sequence length="118" mass="13504">MKKIEAIIRKTKFDEVTEALKEVGIDFFSYWDVRGIGQARQERVYRGVVYDTSSIERTKLSIIVRDKNLDKTIKAILETARTGEIGDGKIFVVDIQQSYRIRTGESGDEALFIKGLEE</sequence>
<comment type="similarity">
    <text evidence="2">Belongs to the P(II) protein family.</text>
</comment>
<feature type="modified residue" description="O-UMP-tyrosine" evidence="1">
    <location>
        <position position="50"/>
    </location>
</feature>
<dbReference type="InterPro" id="IPR017918">
    <property type="entry name" value="N-reg_PII_CS"/>
</dbReference>
<gene>
    <name evidence="4" type="ORF">CLV93_101185</name>
    <name evidence="3" type="ORF">JCM18694_01010</name>
</gene>
<reference evidence="3 6" key="2">
    <citation type="submission" date="2019-10" db="EMBL/GenBank/DDBJ databases">
        <title>Prolixibacter strains distinguished by the presence of nitrate reductase genes were adept at nitrate-dependent anaerobic corrosion of metallic iron and carbon steel.</title>
        <authorList>
            <person name="Iino T."/>
            <person name="Shono N."/>
            <person name="Ito K."/>
            <person name="Nakamura R."/>
            <person name="Sueoka K."/>
            <person name="Harayama S."/>
            <person name="Ohkuma M."/>
        </authorList>
    </citation>
    <scope>NUCLEOTIDE SEQUENCE [LARGE SCALE GENOMIC DNA]</scope>
    <source>
        <strain evidence="3 6">MIC1-1</strain>
    </source>
</reference>
<dbReference type="Proteomes" id="UP000396862">
    <property type="component" value="Unassembled WGS sequence"/>
</dbReference>
<dbReference type="PRINTS" id="PR00340">
    <property type="entry name" value="PIIGLNB"/>
</dbReference>
<dbReference type="AlphaFoldDB" id="A0A2P8CJV7"/>
<evidence type="ECO:0000313" key="6">
    <source>
        <dbReference type="Proteomes" id="UP000396862"/>
    </source>
</evidence>